<comment type="caution">
    <text evidence="2">The sequence shown here is derived from an EMBL/GenBank/DDBJ whole genome shotgun (WGS) entry which is preliminary data.</text>
</comment>
<accession>A0A392PX87</accession>
<dbReference type="AlphaFoldDB" id="A0A392PX87"/>
<dbReference type="Pfam" id="PF13087">
    <property type="entry name" value="AAA_12"/>
    <property type="match status" value="1"/>
</dbReference>
<name>A0A392PX87_9FABA</name>
<keyword evidence="2" id="KW-0238">DNA-binding</keyword>
<dbReference type="EMBL" id="LXQA010100200">
    <property type="protein sequence ID" value="MCI16297.1"/>
    <property type="molecule type" value="Genomic_DNA"/>
</dbReference>
<evidence type="ECO:0000313" key="3">
    <source>
        <dbReference type="Proteomes" id="UP000265520"/>
    </source>
</evidence>
<sequence>DAKVGFLSNRQRANVALTRARHCLWILGNETTLENSESIWKELVLDAKERGCFNNADEDEKLSEAIEDALLDIELLDESESPFKKLSLQDRSETFATTSRFAIYQQRFAIYQRFIQGVGQAMETKVVMNEVT</sequence>
<evidence type="ECO:0000313" key="2">
    <source>
        <dbReference type="EMBL" id="MCI16297.1"/>
    </source>
</evidence>
<reference evidence="2 3" key="1">
    <citation type="journal article" date="2018" name="Front. Plant Sci.">
        <title>Red Clover (Trifolium pratense) and Zigzag Clover (T. medium) - A Picture of Genomic Similarities and Differences.</title>
        <authorList>
            <person name="Dluhosova J."/>
            <person name="Istvanek J."/>
            <person name="Nedelnik J."/>
            <person name="Repkova J."/>
        </authorList>
    </citation>
    <scope>NUCLEOTIDE SEQUENCE [LARGE SCALE GENOMIC DNA]</scope>
    <source>
        <strain evidence="3">cv. 10/8</strain>
        <tissue evidence="2">Leaf</tissue>
    </source>
</reference>
<feature type="non-terminal residue" evidence="2">
    <location>
        <position position="1"/>
    </location>
</feature>
<dbReference type="InterPro" id="IPR041679">
    <property type="entry name" value="DNA2/NAM7-like_C"/>
</dbReference>
<feature type="domain" description="DNA2/NAM7 helicase-like C-terminal" evidence="1">
    <location>
        <begin position="2"/>
        <end position="30"/>
    </location>
</feature>
<dbReference type="Proteomes" id="UP000265520">
    <property type="component" value="Unassembled WGS sequence"/>
</dbReference>
<dbReference type="PANTHER" id="PTHR10887">
    <property type="entry name" value="DNA2/NAM7 HELICASE FAMILY"/>
    <property type="match status" value="1"/>
</dbReference>
<dbReference type="Gene3D" id="3.40.50.300">
    <property type="entry name" value="P-loop containing nucleotide triphosphate hydrolases"/>
    <property type="match status" value="1"/>
</dbReference>
<keyword evidence="3" id="KW-1185">Reference proteome</keyword>
<protein>
    <submittedName>
        <fullName evidence="2">DNA-binding protein SMUBP-2</fullName>
    </submittedName>
</protein>
<organism evidence="2 3">
    <name type="scientific">Trifolium medium</name>
    <dbReference type="NCBI Taxonomy" id="97028"/>
    <lineage>
        <taxon>Eukaryota</taxon>
        <taxon>Viridiplantae</taxon>
        <taxon>Streptophyta</taxon>
        <taxon>Embryophyta</taxon>
        <taxon>Tracheophyta</taxon>
        <taxon>Spermatophyta</taxon>
        <taxon>Magnoliopsida</taxon>
        <taxon>eudicotyledons</taxon>
        <taxon>Gunneridae</taxon>
        <taxon>Pentapetalae</taxon>
        <taxon>rosids</taxon>
        <taxon>fabids</taxon>
        <taxon>Fabales</taxon>
        <taxon>Fabaceae</taxon>
        <taxon>Papilionoideae</taxon>
        <taxon>50 kb inversion clade</taxon>
        <taxon>NPAAA clade</taxon>
        <taxon>Hologalegina</taxon>
        <taxon>IRL clade</taxon>
        <taxon>Trifolieae</taxon>
        <taxon>Trifolium</taxon>
    </lineage>
</organism>
<proteinExistence type="predicted"/>
<dbReference type="GO" id="GO:0003677">
    <property type="term" value="F:DNA binding"/>
    <property type="evidence" value="ECO:0007669"/>
    <property type="project" value="UniProtKB-KW"/>
</dbReference>
<dbReference type="InterPro" id="IPR045055">
    <property type="entry name" value="DNA2/NAM7-like"/>
</dbReference>
<dbReference type="PANTHER" id="PTHR10887:SF522">
    <property type="entry name" value="P-LOOP CONTAINING NUCLEOSIDE TRIPHOSPHATE HYDROLASES SUPERFAMILY PROTEIN"/>
    <property type="match status" value="1"/>
</dbReference>
<evidence type="ECO:0000259" key="1">
    <source>
        <dbReference type="Pfam" id="PF13087"/>
    </source>
</evidence>
<dbReference type="InterPro" id="IPR027417">
    <property type="entry name" value="P-loop_NTPase"/>
</dbReference>